<dbReference type="SUPFAM" id="SSF49493">
    <property type="entry name" value="HSP40/DnaJ peptide-binding domain"/>
    <property type="match status" value="2"/>
</dbReference>
<dbReference type="AlphaFoldDB" id="A0A0D2K5T7"/>
<evidence type="ECO:0000256" key="3">
    <source>
        <dbReference type="ARBA" id="ARBA00022723"/>
    </source>
</evidence>
<feature type="binding site" evidence="12">
    <location>
        <position position="211"/>
    </location>
    <ligand>
        <name>Zn(2+)</name>
        <dbReference type="ChEBI" id="CHEBI:29105"/>
        <label>1</label>
    </ligand>
</feature>
<evidence type="ECO:0000256" key="2">
    <source>
        <dbReference type="ARBA" id="ARBA00022705"/>
    </source>
</evidence>
<dbReference type="GO" id="GO:0009408">
    <property type="term" value="P:response to heat"/>
    <property type="evidence" value="ECO:0007669"/>
    <property type="project" value="InterPro"/>
</dbReference>
<evidence type="ECO:0000256" key="8">
    <source>
        <dbReference type="ARBA" id="ARBA00023186"/>
    </source>
</evidence>
<dbReference type="Gene3D" id="2.60.260.20">
    <property type="entry name" value="Urease metallochaperone UreE, N-terminal domain"/>
    <property type="match status" value="2"/>
</dbReference>
<gene>
    <name evidence="12" type="primary">dnaJ</name>
    <name evidence="17" type="ORF">J120_01470</name>
</gene>
<dbReference type="FunFam" id="1.10.287.110:FF:000034">
    <property type="entry name" value="Chaperone protein DnaJ"/>
    <property type="match status" value="1"/>
</dbReference>
<feature type="binding site" evidence="12">
    <location>
        <position position="197"/>
    </location>
    <ligand>
        <name>Zn(2+)</name>
        <dbReference type="ChEBI" id="CHEBI:29105"/>
        <label>2</label>
    </ligand>
</feature>
<comment type="domain">
    <text evidence="12">The J domain is necessary and sufficient to stimulate DnaK ATPase activity. Zinc center 1 plays an important role in the autonomous, DnaK-independent chaperone activity of DnaJ. Zinc center 2 is essential for interaction with DnaK and for DnaJ activity.</text>
</comment>
<comment type="similarity">
    <text evidence="10 12">Belongs to the DnaJ family.</text>
</comment>
<dbReference type="EMBL" id="ARQD01000001">
    <property type="protein sequence ID" value="KIX85607.1"/>
    <property type="molecule type" value="Genomic_DNA"/>
</dbReference>
<dbReference type="GO" id="GO:0031072">
    <property type="term" value="F:heat shock protein binding"/>
    <property type="evidence" value="ECO:0007669"/>
    <property type="project" value="InterPro"/>
</dbReference>
<dbReference type="GO" id="GO:0005524">
    <property type="term" value="F:ATP binding"/>
    <property type="evidence" value="ECO:0007669"/>
    <property type="project" value="InterPro"/>
</dbReference>
<feature type="binding site" evidence="12">
    <location>
        <position position="158"/>
    </location>
    <ligand>
        <name>Zn(2+)</name>
        <dbReference type="ChEBI" id="CHEBI:29105"/>
        <label>1</label>
    </ligand>
</feature>
<sequence>MAQHRDYYEVLGVSKTATAAEIKAAYRKLAMKYHPDRNPDNKEAEEKFKEAAQAYEILSDEKKRAQYDQYGPEAANYMGGGHGHGPAGMNMDDIFDAFGDIFGDIFGQTRTKSRKKTSGPEPRRGHDLSKEIQISLKDSYLGTSYEMSYYHFVPCTTCAGKGMEPGTSAKKCTECDGNGQIQFRQGFFMYAQPCPKCSGTGYIIPSPCKTCNGQSRTQVYDKFSINIPAGIYDGAELRISGKGDAGVYGGPAGDLFLKVLVLADKKFKRVDDDLVCSVMLTYPQLVLGSQIDIENIDGTKEAIKIPKACPVGERILIPGKGFTKLRGVGKGNLVVITQCHIPKKLSSKAKELLNEYSQEIGTSPDSEQGTIAGFFKKFLG</sequence>
<dbReference type="Gene3D" id="2.10.230.10">
    <property type="entry name" value="Heat shock protein DnaJ, cysteine-rich domain"/>
    <property type="match status" value="1"/>
</dbReference>
<dbReference type="PROSITE" id="PS51188">
    <property type="entry name" value="ZF_CR"/>
    <property type="match status" value="1"/>
</dbReference>
<feature type="binding site" evidence="12">
    <location>
        <position position="208"/>
    </location>
    <ligand>
        <name>Zn(2+)</name>
        <dbReference type="ChEBI" id="CHEBI:29105"/>
        <label>1</label>
    </ligand>
</feature>
<dbReference type="FunFam" id="2.10.230.10:FF:000002">
    <property type="entry name" value="Molecular chaperone DnaJ"/>
    <property type="match status" value="1"/>
</dbReference>
<feature type="binding site" evidence="12">
    <location>
        <position position="175"/>
    </location>
    <ligand>
        <name>Zn(2+)</name>
        <dbReference type="ChEBI" id="CHEBI:29105"/>
        <label>2</label>
    </ligand>
</feature>
<dbReference type="SMART" id="SM00271">
    <property type="entry name" value="DnaJ"/>
    <property type="match status" value="1"/>
</dbReference>
<proteinExistence type="inferred from homology"/>
<dbReference type="SUPFAM" id="SSF46565">
    <property type="entry name" value="Chaperone J-domain"/>
    <property type="match status" value="1"/>
</dbReference>
<dbReference type="InterPro" id="IPR001623">
    <property type="entry name" value="DnaJ_domain"/>
</dbReference>
<keyword evidence="18" id="KW-1185">Reference proteome</keyword>
<keyword evidence="2 12" id="KW-0235">DNA replication</keyword>
<evidence type="ECO:0000313" key="17">
    <source>
        <dbReference type="EMBL" id="KIX85607.1"/>
    </source>
</evidence>
<comment type="caution">
    <text evidence="17">The sequence shown here is derived from an EMBL/GenBank/DDBJ whole genome shotgun (WGS) entry which is preliminary data.</text>
</comment>
<name>A0A0D2K5T7_9BACT</name>
<dbReference type="PANTHER" id="PTHR43096:SF48">
    <property type="entry name" value="CHAPERONE PROTEIN DNAJ"/>
    <property type="match status" value="1"/>
</dbReference>
<evidence type="ECO:0000256" key="12">
    <source>
        <dbReference type="HAMAP-Rule" id="MF_01152"/>
    </source>
</evidence>
<dbReference type="CDD" id="cd10747">
    <property type="entry name" value="DnaJ_C"/>
    <property type="match status" value="1"/>
</dbReference>
<organism evidence="17 18">
    <name type="scientific">candidate division TM6 bacterium JCVI TM6SC1</name>
    <dbReference type="NCBI Taxonomy" id="1306947"/>
    <lineage>
        <taxon>Bacteria</taxon>
        <taxon>Candidatus Babelota</taxon>
        <taxon>Vermiphilus</taxon>
    </lineage>
</organism>
<feature type="binding site" evidence="12">
    <location>
        <position position="155"/>
    </location>
    <ligand>
        <name>Zn(2+)</name>
        <dbReference type="ChEBI" id="CHEBI:29105"/>
        <label>1</label>
    </ligand>
</feature>
<feature type="domain" description="CR-type" evidence="16">
    <location>
        <begin position="142"/>
        <end position="220"/>
    </location>
</feature>
<dbReference type="GO" id="GO:0051082">
    <property type="term" value="F:unfolded protein binding"/>
    <property type="evidence" value="ECO:0007669"/>
    <property type="project" value="UniProtKB-UniRule"/>
</dbReference>
<dbReference type="InterPro" id="IPR001305">
    <property type="entry name" value="HSP_DnaJ_Cys-rich_dom"/>
</dbReference>
<dbReference type="PANTHER" id="PTHR43096">
    <property type="entry name" value="DNAJ HOMOLOG 1, MITOCHONDRIAL-RELATED"/>
    <property type="match status" value="1"/>
</dbReference>
<dbReference type="Pfam" id="PF00226">
    <property type="entry name" value="DnaJ"/>
    <property type="match status" value="1"/>
</dbReference>
<keyword evidence="3 12" id="KW-0479">Metal-binding</keyword>
<dbReference type="Pfam" id="PF00684">
    <property type="entry name" value="DnaJ_CXXCXGXG"/>
    <property type="match status" value="1"/>
</dbReference>
<evidence type="ECO:0000256" key="13">
    <source>
        <dbReference type="PROSITE-ProRule" id="PRU00546"/>
    </source>
</evidence>
<feature type="domain" description="J" evidence="15">
    <location>
        <begin position="6"/>
        <end position="71"/>
    </location>
</feature>
<dbReference type="InterPro" id="IPR036869">
    <property type="entry name" value="J_dom_sf"/>
</dbReference>
<dbReference type="Gene3D" id="1.10.287.110">
    <property type="entry name" value="DnaJ domain"/>
    <property type="match status" value="1"/>
</dbReference>
<feature type="zinc finger region" description="CR-type" evidence="13">
    <location>
        <begin position="142"/>
        <end position="220"/>
    </location>
</feature>
<keyword evidence="4 12" id="KW-0677">Repeat</keyword>
<dbReference type="GO" id="GO:0008270">
    <property type="term" value="F:zinc ion binding"/>
    <property type="evidence" value="ECO:0007669"/>
    <property type="project" value="UniProtKB-UniRule"/>
</dbReference>
<comment type="cofactor">
    <cofactor evidence="12">
        <name>Zn(2+)</name>
        <dbReference type="ChEBI" id="CHEBI:29105"/>
    </cofactor>
    <text evidence="12">Binds 2 Zn(2+) ions per monomer.</text>
</comment>
<comment type="subunit">
    <text evidence="12">Homodimer.</text>
</comment>
<dbReference type="InterPro" id="IPR008971">
    <property type="entry name" value="HSP40/DnaJ_pept-bd"/>
</dbReference>
<dbReference type="Pfam" id="PF01556">
    <property type="entry name" value="DnaJ_C"/>
    <property type="match status" value="1"/>
</dbReference>
<dbReference type="eggNOG" id="COG0484">
    <property type="taxonomic scope" value="Bacteria"/>
</dbReference>
<evidence type="ECO:0000256" key="5">
    <source>
        <dbReference type="ARBA" id="ARBA00022771"/>
    </source>
</evidence>
<evidence type="ECO:0000313" key="18">
    <source>
        <dbReference type="Proteomes" id="UP000032214"/>
    </source>
</evidence>
<dbReference type="PRINTS" id="PR00625">
    <property type="entry name" value="JDOMAIN"/>
</dbReference>
<dbReference type="CDD" id="cd06257">
    <property type="entry name" value="DnaJ"/>
    <property type="match status" value="1"/>
</dbReference>
<dbReference type="Proteomes" id="UP000032214">
    <property type="component" value="Unassembled WGS sequence"/>
</dbReference>
<dbReference type="InterPro" id="IPR036410">
    <property type="entry name" value="HSP_DnaJ_Cys-rich_dom_sf"/>
</dbReference>
<comment type="subcellular location">
    <subcellularLocation>
        <location evidence="12">Cytoplasm</location>
    </subcellularLocation>
</comment>
<keyword evidence="7 12" id="KW-0346">Stress response</keyword>
<keyword evidence="1 12" id="KW-0963">Cytoplasm</keyword>
<dbReference type="HAMAP" id="MF_01152">
    <property type="entry name" value="DnaJ"/>
    <property type="match status" value="1"/>
</dbReference>
<dbReference type="GO" id="GO:0006260">
    <property type="term" value="P:DNA replication"/>
    <property type="evidence" value="ECO:0007669"/>
    <property type="project" value="UniProtKB-KW"/>
</dbReference>
<keyword evidence="8 12" id="KW-0143">Chaperone</keyword>
<dbReference type="CDD" id="cd10719">
    <property type="entry name" value="DnaJ_zf"/>
    <property type="match status" value="1"/>
</dbReference>
<keyword evidence="6 12" id="KW-0862">Zinc</keyword>
<comment type="caution">
    <text evidence="12">Lacks conserved residue(s) required for the propagation of feature annotation.</text>
</comment>
<evidence type="ECO:0000256" key="14">
    <source>
        <dbReference type="SAM" id="MobiDB-lite"/>
    </source>
</evidence>
<feature type="binding site" evidence="12">
    <location>
        <position position="172"/>
    </location>
    <ligand>
        <name>Zn(2+)</name>
        <dbReference type="ChEBI" id="CHEBI:29105"/>
        <label>2</label>
    </ligand>
</feature>
<feature type="region of interest" description="Disordered" evidence="14">
    <location>
        <begin position="109"/>
        <end position="129"/>
    </location>
</feature>
<keyword evidence="5 12" id="KW-0863">Zinc-finger</keyword>
<feature type="binding site" evidence="12">
    <location>
        <position position="194"/>
    </location>
    <ligand>
        <name>Zn(2+)</name>
        <dbReference type="ChEBI" id="CHEBI:29105"/>
        <label>2</label>
    </ligand>
</feature>
<dbReference type="InterPro" id="IPR012724">
    <property type="entry name" value="DnaJ"/>
</dbReference>
<evidence type="ECO:0000256" key="11">
    <source>
        <dbReference type="ARBA" id="ARBA00067609"/>
    </source>
</evidence>
<dbReference type="GO" id="GO:0005737">
    <property type="term" value="C:cytoplasm"/>
    <property type="evidence" value="ECO:0007669"/>
    <property type="project" value="UniProtKB-SubCell"/>
</dbReference>
<evidence type="ECO:0000256" key="9">
    <source>
        <dbReference type="ARBA" id="ARBA00053423"/>
    </source>
</evidence>
<dbReference type="GO" id="GO:0042026">
    <property type="term" value="P:protein refolding"/>
    <property type="evidence" value="ECO:0007669"/>
    <property type="project" value="TreeGrafter"/>
</dbReference>
<accession>A0A0D2K5T7</accession>
<evidence type="ECO:0000256" key="10">
    <source>
        <dbReference type="ARBA" id="ARBA00061004"/>
    </source>
</evidence>
<evidence type="ECO:0000256" key="1">
    <source>
        <dbReference type="ARBA" id="ARBA00022490"/>
    </source>
</evidence>
<reference evidence="17 18" key="1">
    <citation type="journal article" date="2013" name="Proc. Natl. Acad. Sci. U.S.A.">
        <title>Candidate phylum TM6 genome recovered from a hospital sink biofilm provides genomic insights into this uncultivated phylum.</title>
        <authorList>
            <person name="McLean J.S."/>
            <person name="Lombardo M.J."/>
            <person name="Badger J.H."/>
            <person name="Edlund A."/>
            <person name="Novotny M."/>
            <person name="Yee-Greenbaum J."/>
            <person name="Vyahhi N."/>
            <person name="Hall A.P."/>
            <person name="Yang Y."/>
            <person name="Dupont C.L."/>
            <person name="Ziegler M.G."/>
            <person name="Chitsaz H."/>
            <person name="Allen A.E."/>
            <person name="Yooseph S."/>
            <person name="Tesler G."/>
            <person name="Pevzner P.A."/>
            <person name="Friedman R.M."/>
            <person name="Nealson K.H."/>
            <person name="Venter J.C."/>
            <person name="Lasken R.S."/>
        </authorList>
    </citation>
    <scope>NUCLEOTIDE SEQUENCE [LARGE SCALE GENOMIC DNA]</scope>
    <source>
        <strain evidence="17 18">TM6SC1</strain>
    </source>
</reference>
<evidence type="ECO:0000256" key="6">
    <source>
        <dbReference type="ARBA" id="ARBA00022833"/>
    </source>
</evidence>
<dbReference type="PROSITE" id="PS50076">
    <property type="entry name" value="DNAJ_2"/>
    <property type="match status" value="1"/>
</dbReference>
<dbReference type="NCBIfam" id="TIGR02349">
    <property type="entry name" value="DnaJ_bact"/>
    <property type="match status" value="1"/>
</dbReference>
<dbReference type="STRING" id="1306947.J120_01470"/>
<protein>
    <recommendedName>
        <fullName evidence="11 12">Chaperone protein DnaJ</fullName>
    </recommendedName>
</protein>
<dbReference type="SUPFAM" id="SSF57938">
    <property type="entry name" value="DnaJ/Hsp40 cysteine-rich domain"/>
    <property type="match status" value="1"/>
</dbReference>
<dbReference type="PROSITE" id="PS00636">
    <property type="entry name" value="DNAJ_1"/>
    <property type="match status" value="1"/>
</dbReference>
<evidence type="ECO:0000256" key="7">
    <source>
        <dbReference type="ARBA" id="ARBA00023016"/>
    </source>
</evidence>
<evidence type="ECO:0000256" key="4">
    <source>
        <dbReference type="ARBA" id="ARBA00022737"/>
    </source>
</evidence>
<dbReference type="InterPro" id="IPR018253">
    <property type="entry name" value="DnaJ_domain_CS"/>
</dbReference>
<evidence type="ECO:0000259" key="15">
    <source>
        <dbReference type="PROSITE" id="PS50076"/>
    </source>
</evidence>
<comment type="function">
    <text evidence="9 12">Participates actively in the response to hyperosmotic and heat shock by preventing the aggregation of stress-denatured proteins and by disaggregating proteins, also in an autonomous, DnaK-independent fashion. Unfolded proteins bind initially to DnaJ; upon interaction with the DnaJ-bound protein, DnaK hydrolyzes its bound ATP, resulting in the formation of a stable complex. GrpE releases ADP from DnaK; ATP binding to DnaK triggers the release of the substrate protein, thus completing the reaction cycle. Several rounds of ATP-dependent interactions between DnaJ, DnaK and GrpE are required for fully efficient folding. Also involved, together with DnaK and GrpE, in the DNA replication of plasmids through activation of initiation proteins.</text>
</comment>
<dbReference type="InterPro" id="IPR002939">
    <property type="entry name" value="DnaJ_C"/>
</dbReference>
<evidence type="ECO:0000259" key="16">
    <source>
        <dbReference type="PROSITE" id="PS51188"/>
    </source>
</evidence>
<dbReference type="NCBIfam" id="NF008035">
    <property type="entry name" value="PRK10767.1"/>
    <property type="match status" value="1"/>
</dbReference>